<feature type="compositionally biased region" description="Basic and acidic residues" evidence="1">
    <location>
        <begin position="131"/>
        <end position="148"/>
    </location>
</feature>
<dbReference type="OrthoDB" id="10661819at2759"/>
<evidence type="ECO:0000313" key="2">
    <source>
        <dbReference type="EMBL" id="KAH7436667.1"/>
    </source>
</evidence>
<dbReference type="Proteomes" id="UP000825935">
    <property type="component" value="Chromosome 5"/>
</dbReference>
<name>A0A8T2UKI6_CERRI</name>
<gene>
    <name evidence="2" type="ORF">KP509_05G030300</name>
</gene>
<reference evidence="2" key="1">
    <citation type="submission" date="2021-08" db="EMBL/GenBank/DDBJ databases">
        <title>WGS assembly of Ceratopteris richardii.</title>
        <authorList>
            <person name="Marchant D.B."/>
            <person name="Chen G."/>
            <person name="Jenkins J."/>
            <person name="Shu S."/>
            <person name="Leebens-Mack J."/>
            <person name="Grimwood J."/>
            <person name="Schmutz J."/>
            <person name="Soltis P."/>
            <person name="Soltis D."/>
            <person name="Chen Z.-H."/>
        </authorList>
    </citation>
    <scope>NUCLEOTIDE SEQUENCE</scope>
    <source>
        <strain evidence="2">Whitten #5841</strain>
        <tissue evidence="2">Leaf</tissue>
    </source>
</reference>
<organism evidence="2 3">
    <name type="scientific">Ceratopteris richardii</name>
    <name type="common">Triangle waterfern</name>
    <dbReference type="NCBI Taxonomy" id="49495"/>
    <lineage>
        <taxon>Eukaryota</taxon>
        <taxon>Viridiplantae</taxon>
        <taxon>Streptophyta</taxon>
        <taxon>Embryophyta</taxon>
        <taxon>Tracheophyta</taxon>
        <taxon>Polypodiopsida</taxon>
        <taxon>Polypodiidae</taxon>
        <taxon>Polypodiales</taxon>
        <taxon>Pteridineae</taxon>
        <taxon>Pteridaceae</taxon>
        <taxon>Parkerioideae</taxon>
        <taxon>Ceratopteris</taxon>
    </lineage>
</organism>
<keyword evidence="3" id="KW-1185">Reference proteome</keyword>
<comment type="caution">
    <text evidence="2">The sequence shown here is derived from an EMBL/GenBank/DDBJ whole genome shotgun (WGS) entry which is preliminary data.</text>
</comment>
<proteinExistence type="predicted"/>
<feature type="region of interest" description="Disordered" evidence="1">
    <location>
        <begin position="177"/>
        <end position="196"/>
    </location>
</feature>
<dbReference type="EMBL" id="CM035410">
    <property type="protein sequence ID" value="KAH7436667.1"/>
    <property type="molecule type" value="Genomic_DNA"/>
</dbReference>
<feature type="compositionally biased region" description="Basic residues" evidence="1">
    <location>
        <begin position="185"/>
        <end position="196"/>
    </location>
</feature>
<sequence>MAQFLEVGLSLIDLVVSQLLPTLFLLVGAACQFLFNSVLSFCNPNRRFSLSSAQDIFHSAEVYDGVEYDADDGYLQYEENGHSGPRPLDDDNATRWQTTQSWGGSERQRLVGSPSRGDVRSLQTFGEGDDSDNRTMRSREMSPSRRTARLVDDEKRWNHIDAVGDLTPSLTEQMQRTSSRYLARNPRRSYTPHRPTRFSQDRYRQYASAHSPARQFRSSASPWFALTRSIKKYASKISAFLLYRVWRMPEHPRRRYNRHPSLLQHAW</sequence>
<feature type="compositionally biased region" description="Polar residues" evidence="1">
    <location>
        <begin position="94"/>
        <end position="103"/>
    </location>
</feature>
<protein>
    <submittedName>
        <fullName evidence="2">Uncharacterized protein</fullName>
    </submittedName>
</protein>
<evidence type="ECO:0000313" key="3">
    <source>
        <dbReference type="Proteomes" id="UP000825935"/>
    </source>
</evidence>
<dbReference type="AlphaFoldDB" id="A0A8T2UKI6"/>
<accession>A0A8T2UKI6</accession>
<feature type="region of interest" description="Disordered" evidence="1">
    <location>
        <begin position="76"/>
        <end position="148"/>
    </location>
</feature>
<evidence type="ECO:0000256" key="1">
    <source>
        <dbReference type="SAM" id="MobiDB-lite"/>
    </source>
</evidence>